<protein>
    <recommendedName>
        <fullName evidence="1">VOC domain-containing protein</fullName>
    </recommendedName>
</protein>
<comment type="caution">
    <text evidence="2">The sequence shown here is derived from an EMBL/GenBank/DDBJ whole genome shotgun (WGS) entry which is preliminary data.</text>
</comment>
<dbReference type="RefSeq" id="WP_204024567.1">
    <property type="nucleotide sequence ID" value="NZ_BOOW01000013.1"/>
</dbReference>
<name>A0A919V7H1_9ACTN</name>
<organism evidence="2 3">
    <name type="scientific">Sinosporangium siamense</name>
    <dbReference type="NCBI Taxonomy" id="1367973"/>
    <lineage>
        <taxon>Bacteria</taxon>
        <taxon>Bacillati</taxon>
        <taxon>Actinomycetota</taxon>
        <taxon>Actinomycetes</taxon>
        <taxon>Streptosporangiales</taxon>
        <taxon>Streptosporangiaceae</taxon>
        <taxon>Sinosporangium</taxon>
    </lineage>
</organism>
<dbReference type="Gene3D" id="3.10.180.10">
    <property type="entry name" value="2,3-Dihydroxybiphenyl 1,2-Dioxygenase, domain 1"/>
    <property type="match status" value="1"/>
</dbReference>
<dbReference type="PROSITE" id="PS51819">
    <property type="entry name" value="VOC"/>
    <property type="match status" value="1"/>
</dbReference>
<accession>A0A919V7H1</accession>
<dbReference type="InterPro" id="IPR037523">
    <property type="entry name" value="VOC_core"/>
</dbReference>
<feature type="domain" description="VOC" evidence="1">
    <location>
        <begin position="22"/>
        <end position="135"/>
    </location>
</feature>
<evidence type="ECO:0000313" key="2">
    <source>
        <dbReference type="EMBL" id="GII92072.1"/>
    </source>
</evidence>
<evidence type="ECO:0000313" key="3">
    <source>
        <dbReference type="Proteomes" id="UP000606172"/>
    </source>
</evidence>
<evidence type="ECO:0000259" key="1">
    <source>
        <dbReference type="PROSITE" id="PS51819"/>
    </source>
</evidence>
<keyword evidence="3" id="KW-1185">Reference proteome</keyword>
<dbReference type="Proteomes" id="UP000606172">
    <property type="component" value="Unassembled WGS sequence"/>
</dbReference>
<sequence>MTTRQPRVWRKNTDSSTLTRPRVLIRVFLPPGTIEDSADFYERLQGIEADARFDFPEARLNLATVGAFLLIEGDEEALAPFRDTAGTLLVDDVQPYYDKLISEGAEIIFPLQQVPTGAGFNVRHPDGTTVEYVHHRPTVEGH</sequence>
<dbReference type="AlphaFoldDB" id="A0A919V7H1"/>
<dbReference type="InterPro" id="IPR004360">
    <property type="entry name" value="Glyas_Fos-R_dOase_dom"/>
</dbReference>
<dbReference type="InterPro" id="IPR029068">
    <property type="entry name" value="Glyas_Bleomycin-R_OHBP_Dase"/>
</dbReference>
<proteinExistence type="predicted"/>
<dbReference type="SUPFAM" id="SSF54593">
    <property type="entry name" value="Glyoxalase/Bleomycin resistance protein/Dihydroxybiphenyl dioxygenase"/>
    <property type="match status" value="1"/>
</dbReference>
<dbReference type="Pfam" id="PF00903">
    <property type="entry name" value="Glyoxalase"/>
    <property type="match status" value="1"/>
</dbReference>
<gene>
    <name evidence="2" type="ORF">Ssi02_23030</name>
</gene>
<reference evidence="2" key="1">
    <citation type="submission" date="2021-01" db="EMBL/GenBank/DDBJ databases">
        <title>Whole genome shotgun sequence of Sinosporangium siamense NBRC 109515.</title>
        <authorList>
            <person name="Komaki H."/>
            <person name="Tamura T."/>
        </authorList>
    </citation>
    <scope>NUCLEOTIDE SEQUENCE</scope>
    <source>
        <strain evidence="2">NBRC 109515</strain>
    </source>
</reference>
<dbReference type="EMBL" id="BOOW01000013">
    <property type="protein sequence ID" value="GII92072.1"/>
    <property type="molecule type" value="Genomic_DNA"/>
</dbReference>